<comment type="subcellular location">
    <subcellularLocation>
        <location evidence="1">Endoplasmic reticulum membrane</location>
        <topology evidence="1">Peripheral membrane protein</topology>
    </subcellularLocation>
</comment>
<evidence type="ECO:0000256" key="6">
    <source>
        <dbReference type="ARBA" id="ARBA00023136"/>
    </source>
</evidence>
<reference evidence="9 10" key="1">
    <citation type="submission" date="2014-04" db="EMBL/GenBank/DDBJ databases">
        <authorList>
            <consortium name="DOE Joint Genome Institute"/>
            <person name="Kuo A."/>
            <person name="Girlanda M."/>
            <person name="Perotto S."/>
            <person name="Kohler A."/>
            <person name="Nagy L.G."/>
            <person name="Floudas D."/>
            <person name="Copeland A."/>
            <person name="Barry K.W."/>
            <person name="Cichocki N."/>
            <person name="Veneault-Fourrey C."/>
            <person name="LaButti K."/>
            <person name="Lindquist E.A."/>
            <person name="Lipzen A."/>
            <person name="Lundell T."/>
            <person name="Morin E."/>
            <person name="Murat C."/>
            <person name="Sun H."/>
            <person name="Tunlid A."/>
            <person name="Henrissat B."/>
            <person name="Grigoriev I.V."/>
            <person name="Hibbett D.S."/>
            <person name="Martin F."/>
            <person name="Nordberg H.P."/>
            <person name="Cantor M.N."/>
            <person name="Hua S.X."/>
        </authorList>
    </citation>
    <scope>NUCLEOTIDE SEQUENCE [LARGE SCALE GENOMIC DNA]</scope>
    <source>
        <strain evidence="9 10">MUT 4182</strain>
    </source>
</reference>
<dbReference type="HOGENOM" id="CLU_1235830_0_0_1"/>
<reference evidence="10" key="2">
    <citation type="submission" date="2015-01" db="EMBL/GenBank/DDBJ databases">
        <title>Evolutionary Origins and Diversification of the Mycorrhizal Mutualists.</title>
        <authorList>
            <consortium name="DOE Joint Genome Institute"/>
            <consortium name="Mycorrhizal Genomics Consortium"/>
            <person name="Kohler A."/>
            <person name="Kuo A."/>
            <person name="Nagy L.G."/>
            <person name="Floudas D."/>
            <person name="Copeland A."/>
            <person name="Barry K.W."/>
            <person name="Cichocki N."/>
            <person name="Veneault-Fourrey C."/>
            <person name="LaButti K."/>
            <person name="Lindquist E.A."/>
            <person name="Lipzen A."/>
            <person name="Lundell T."/>
            <person name="Morin E."/>
            <person name="Murat C."/>
            <person name="Riley R."/>
            <person name="Ohm R."/>
            <person name="Sun H."/>
            <person name="Tunlid A."/>
            <person name="Henrissat B."/>
            <person name="Grigoriev I.V."/>
            <person name="Hibbett D.S."/>
            <person name="Martin F."/>
        </authorList>
    </citation>
    <scope>NUCLEOTIDE SEQUENCE [LARGE SCALE GENOMIC DNA]</scope>
    <source>
        <strain evidence="10">MUT 4182</strain>
    </source>
</reference>
<feature type="compositionally biased region" description="Polar residues" evidence="7">
    <location>
        <begin position="45"/>
        <end position="61"/>
    </location>
</feature>
<evidence type="ECO:0000256" key="5">
    <source>
        <dbReference type="ARBA" id="ARBA00022824"/>
    </source>
</evidence>
<keyword evidence="10" id="KW-1185">Reference proteome</keyword>
<dbReference type="GO" id="GO:0031211">
    <property type="term" value="C:endoplasmic reticulum palmitoyltransferase complex"/>
    <property type="evidence" value="ECO:0007669"/>
    <property type="project" value="TreeGrafter"/>
</dbReference>
<comment type="similarity">
    <text evidence="2">Belongs to the ERF4 family.</text>
</comment>
<dbReference type="OrthoDB" id="2190159at2759"/>
<evidence type="ECO:0000256" key="4">
    <source>
        <dbReference type="ARBA" id="ARBA00018463"/>
    </source>
</evidence>
<evidence type="ECO:0000259" key="8">
    <source>
        <dbReference type="Pfam" id="PF10256"/>
    </source>
</evidence>
<keyword evidence="5" id="KW-0256">Endoplasmic reticulum</keyword>
<dbReference type="InterPro" id="IPR019383">
    <property type="entry name" value="Golgin_A_7/ERF4"/>
</dbReference>
<evidence type="ECO:0000313" key="10">
    <source>
        <dbReference type="Proteomes" id="UP000054248"/>
    </source>
</evidence>
<dbReference type="PANTHER" id="PTHR13254:SF0">
    <property type="entry name" value="GOLGIN SUBFAMILY A MEMBER 7_ERF4 DOMAIN-CONTAINING PROTEIN"/>
    <property type="match status" value="1"/>
</dbReference>
<evidence type="ECO:0000256" key="7">
    <source>
        <dbReference type="SAM" id="MobiDB-lite"/>
    </source>
</evidence>
<dbReference type="InterPro" id="IPR051371">
    <property type="entry name" value="Ras_palmitoyltransferase"/>
</dbReference>
<sequence>MLSNRQSRDGGVRPAPSEKEVLARASEDDVNGRPSESYRLDFRTTSEGANGDTTYGSSTGHSEFVKKHEIPRSSYYVGPPAMGSAFGTEPMGTIGTHYPREIVRVERDYSGGELVQFYPTYPLEFEGRITPTKFQASINEINEVLISAYSLRRSALENVLGVVTLYIWTLLTETHYDKEMRRLAQLFDRLNKEVYNPAGLNLLWPRKVGFLFVSPLFLGAASRG</sequence>
<dbReference type="PANTHER" id="PTHR13254">
    <property type="entry name" value="GOLGI AUTOANTIGEN, GOLGIN SUBFAMILY A, 7"/>
    <property type="match status" value="1"/>
</dbReference>
<evidence type="ECO:0000256" key="1">
    <source>
        <dbReference type="ARBA" id="ARBA00004406"/>
    </source>
</evidence>
<dbReference type="Pfam" id="PF10256">
    <property type="entry name" value="Erf4"/>
    <property type="match status" value="1"/>
</dbReference>
<keyword evidence="6" id="KW-0472">Membrane</keyword>
<evidence type="ECO:0000256" key="3">
    <source>
        <dbReference type="ARBA" id="ARBA00011396"/>
    </source>
</evidence>
<feature type="region of interest" description="Disordered" evidence="7">
    <location>
        <begin position="1"/>
        <end position="62"/>
    </location>
</feature>
<proteinExistence type="inferred from homology"/>
<evidence type="ECO:0000313" key="9">
    <source>
        <dbReference type="EMBL" id="KIO30870.1"/>
    </source>
</evidence>
<dbReference type="Proteomes" id="UP000054248">
    <property type="component" value="Unassembled WGS sequence"/>
</dbReference>
<name>A0A0C3QGR9_9AGAM</name>
<comment type="subunit">
    <text evidence="3">Interacts with ERF2.</text>
</comment>
<gene>
    <name evidence="9" type="ORF">M407DRAFT_146321</name>
</gene>
<dbReference type="AlphaFoldDB" id="A0A0C3QGR9"/>
<accession>A0A0C3QGR9</accession>
<feature type="domain" description="Golgin subfamily A member 7/ERF4" evidence="8">
    <location>
        <begin position="102"/>
        <end position="213"/>
    </location>
</feature>
<dbReference type="GO" id="GO:0005789">
    <property type="term" value="C:endoplasmic reticulum membrane"/>
    <property type="evidence" value="ECO:0007669"/>
    <property type="project" value="UniProtKB-SubCell"/>
</dbReference>
<dbReference type="GO" id="GO:0006612">
    <property type="term" value="P:protein targeting to membrane"/>
    <property type="evidence" value="ECO:0007669"/>
    <property type="project" value="TreeGrafter"/>
</dbReference>
<protein>
    <recommendedName>
        <fullName evidence="4">Ras modification protein ERF4</fullName>
    </recommendedName>
</protein>
<dbReference type="STRING" id="1051891.A0A0C3QGR9"/>
<dbReference type="EMBL" id="KN822968">
    <property type="protein sequence ID" value="KIO30870.1"/>
    <property type="molecule type" value="Genomic_DNA"/>
</dbReference>
<feature type="compositionally biased region" description="Basic and acidic residues" evidence="7">
    <location>
        <begin position="1"/>
        <end position="44"/>
    </location>
</feature>
<evidence type="ECO:0000256" key="2">
    <source>
        <dbReference type="ARBA" id="ARBA00007732"/>
    </source>
</evidence>
<organism evidence="9 10">
    <name type="scientific">Tulasnella calospora MUT 4182</name>
    <dbReference type="NCBI Taxonomy" id="1051891"/>
    <lineage>
        <taxon>Eukaryota</taxon>
        <taxon>Fungi</taxon>
        <taxon>Dikarya</taxon>
        <taxon>Basidiomycota</taxon>
        <taxon>Agaricomycotina</taxon>
        <taxon>Agaricomycetes</taxon>
        <taxon>Cantharellales</taxon>
        <taxon>Tulasnellaceae</taxon>
        <taxon>Tulasnella</taxon>
    </lineage>
</organism>